<accession>A0AAN6VXD0</accession>
<proteinExistence type="predicted"/>
<sequence length="290" mass="33622">MATTSTIFPMLRVANPTKRSLANLPLELTLQILDTIYSAPQIIPIEIFGPKNDDHENVNLQENVSKQTKVVLRPPPLSATVAATCQLFRYMYRKSRPNRWGVHLHNRLAHNVDLKKDIFHVRIHRTVYPDEWDPAGESHLDRLFGILRNVTRMATSVNYVSFETNKHAVNYLRHLHPGCRELMVLVPSPGLDRGEPTSNSEGLRPMEDHTPVMSSVQAHCVPWYMYKKFLRDWMDIQMRHFDSVVPNAELRSLWEKTWRLSPPPEVRGYLVDQDRLNDPNAWGRISTMPF</sequence>
<dbReference type="AlphaFoldDB" id="A0AAN6VXD0"/>
<evidence type="ECO:0000313" key="2">
    <source>
        <dbReference type="Proteomes" id="UP001302745"/>
    </source>
</evidence>
<reference evidence="1" key="2">
    <citation type="submission" date="2023-05" db="EMBL/GenBank/DDBJ databases">
        <authorList>
            <consortium name="Lawrence Berkeley National Laboratory"/>
            <person name="Steindorff A."/>
            <person name="Hensen N."/>
            <person name="Bonometti L."/>
            <person name="Westerberg I."/>
            <person name="Brannstrom I.O."/>
            <person name="Guillou S."/>
            <person name="Cros-Aarteil S."/>
            <person name="Calhoun S."/>
            <person name="Haridas S."/>
            <person name="Kuo A."/>
            <person name="Mondo S."/>
            <person name="Pangilinan J."/>
            <person name="Riley R."/>
            <person name="Labutti K."/>
            <person name="Andreopoulos B."/>
            <person name="Lipzen A."/>
            <person name="Chen C."/>
            <person name="Yanf M."/>
            <person name="Daum C."/>
            <person name="Ng V."/>
            <person name="Clum A."/>
            <person name="Ohm R."/>
            <person name="Martin F."/>
            <person name="Silar P."/>
            <person name="Natvig D."/>
            <person name="Lalanne C."/>
            <person name="Gautier V."/>
            <person name="Ament-Velasquez S.L."/>
            <person name="Kruys A."/>
            <person name="Hutchinson M.I."/>
            <person name="Powell A.J."/>
            <person name="Barry K."/>
            <person name="Miller A.N."/>
            <person name="Grigoriev I.V."/>
            <person name="Debuchy R."/>
            <person name="Gladieux P."/>
            <person name="Thoren M.H."/>
            <person name="Johannesson H."/>
        </authorList>
    </citation>
    <scope>NUCLEOTIDE SEQUENCE</scope>
    <source>
        <strain evidence="1">CBS 538.74</strain>
    </source>
</reference>
<evidence type="ECO:0000313" key="1">
    <source>
        <dbReference type="EMBL" id="KAK4157876.1"/>
    </source>
</evidence>
<dbReference type="EMBL" id="MU856845">
    <property type="protein sequence ID" value="KAK4157876.1"/>
    <property type="molecule type" value="Genomic_DNA"/>
</dbReference>
<keyword evidence="2" id="KW-1185">Reference proteome</keyword>
<gene>
    <name evidence="1" type="ORF">C8A00DRAFT_29261</name>
</gene>
<protein>
    <submittedName>
        <fullName evidence="1">Uncharacterized protein</fullName>
    </submittedName>
</protein>
<name>A0AAN6VXD0_9PEZI</name>
<comment type="caution">
    <text evidence="1">The sequence shown here is derived from an EMBL/GenBank/DDBJ whole genome shotgun (WGS) entry which is preliminary data.</text>
</comment>
<organism evidence="1 2">
    <name type="scientific">Chaetomidium leptoderma</name>
    <dbReference type="NCBI Taxonomy" id="669021"/>
    <lineage>
        <taxon>Eukaryota</taxon>
        <taxon>Fungi</taxon>
        <taxon>Dikarya</taxon>
        <taxon>Ascomycota</taxon>
        <taxon>Pezizomycotina</taxon>
        <taxon>Sordariomycetes</taxon>
        <taxon>Sordariomycetidae</taxon>
        <taxon>Sordariales</taxon>
        <taxon>Chaetomiaceae</taxon>
        <taxon>Chaetomidium</taxon>
    </lineage>
</organism>
<dbReference type="Proteomes" id="UP001302745">
    <property type="component" value="Unassembled WGS sequence"/>
</dbReference>
<reference evidence="1" key="1">
    <citation type="journal article" date="2023" name="Mol. Phylogenet. Evol.">
        <title>Genome-scale phylogeny and comparative genomics of the fungal order Sordariales.</title>
        <authorList>
            <person name="Hensen N."/>
            <person name="Bonometti L."/>
            <person name="Westerberg I."/>
            <person name="Brannstrom I.O."/>
            <person name="Guillou S."/>
            <person name="Cros-Aarteil S."/>
            <person name="Calhoun S."/>
            <person name="Haridas S."/>
            <person name="Kuo A."/>
            <person name="Mondo S."/>
            <person name="Pangilinan J."/>
            <person name="Riley R."/>
            <person name="LaButti K."/>
            <person name="Andreopoulos B."/>
            <person name="Lipzen A."/>
            <person name="Chen C."/>
            <person name="Yan M."/>
            <person name="Daum C."/>
            <person name="Ng V."/>
            <person name="Clum A."/>
            <person name="Steindorff A."/>
            <person name="Ohm R.A."/>
            <person name="Martin F."/>
            <person name="Silar P."/>
            <person name="Natvig D.O."/>
            <person name="Lalanne C."/>
            <person name="Gautier V."/>
            <person name="Ament-Velasquez S.L."/>
            <person name="Kruys A."/>
            <person name="Hutchinson M.I."/>
            <person name="Powell A.J."/>
            <person name="Barry K."/>
            <person name="Miller A.N."/>
            <person name="Grigoriev I.V."/>
            <person name="Debuchy R."/>
            <person name="Gladieux P."/>
            <person name="Hiltunen Thoren M."/>
            <person name="Johannesson H."/>
        </authorList>
    </citation>
    <scope>NUCLEOTIDE SEQUENCE</scope>
    <source>
        <strain evidence="1">CBS 538.74</strain>
    </source>
</reference>